<keyword evidence="2 8" id="KW-0812">Transmembrane</keyword>
<evidence type="ECO:0000256" key="8">
    <source>
        <dbReference type="SAM" id="Phobius"/>
    </source>
</evidence>
<gene>
    <name evidence="10" type="ORF">PVAP13_3NG079510</name>
</gene>
<evidence type="ECO:0000313" key="10">
    <source>
        <dbReference type="EMBL" id="KAG2618324.1"/>
    </source>
</evidence>
<comment type="subcellular location">
    <subcellularLocation>
        <location evidence="1">Membrane</location>
        <topology evidence="1">Multi-pass membrane protein</topology>
    </subcellularLocation>
</comment>
<evidence type="ECO:0000256" key="4">
    <source>
        <dbReference type="ARBA" id="ARBA00022989"/>
    </source>
</evidence>
<evidence type="ECO:0000256" key="6">
    <source>
        <dbReference type="ARBA" id="ARBA00023136"/>
    </source>
</evidence>
<dbReference type="InterPro" id="IPR036770">
    <property type="entry name" value="Ankyrin_rpt-contain_sf"/>
</dbReference>
<feature type="repeat" description="ANK" evidence="7">
    <location>
        <begin position="425"/>
        <end position="446"/>
    </location>
</feature>
<keyword evidence="5 7" id="KW-0040">ANK repeat</keyword>
<dbReference type="InterPro" id="IPR002110">
    <property type="entry name" value="Ankyrin_rpt"/>
</dbReference>
<dbReference type="SMART" id="SM00248">
    <property type="entry name" value="ANK"/>
    <property type="match status" value="7"/>
</dbReference>
<accession>A0A8T0UC77</accession>
<keyword evidence="3" id="KW-0677">Repeat</keyword>
<dbReference type="EMBL" id="CM029042">
    <property type="protein sequence ID" value="KAG2618324.1"/>
    <property type="molecule type" value="Genomic_DNA"/>
</dbReference>
<dbReference type="Proteomes" id="UP000823388">
    <property type="component" value="Chromosome 3N"/>
</dbReference>
<reference evidence="10 11" key="1">
    <citation type="submission" date="2020-05" db="EMBL/GenBank/DDBJ databases">
        <title>WGS assembly of Panicum virgatum.</title>
        <authorList>
            <person name="Lovell J.T."/>
            <person name="Jenkins J."/>
            <person name="Shu S."/>
            <person name="Juenger T.E."/>
            <person name="Schmutz J."/>
        </authorList>
    </citation>
    <scope>NUCLEOTIDE SEQUENCE [LARGE SCALE GENOMIC DNA]</scope>
    <source>
        <strain evidence="11">cv. AP13</strain>
    </source>
</reference>
<organism evidence="10 11">
    <name type="scientific">Panicum virgatum</name>
    <name type="common">Blackwell switchgrass</name>
    <dbReference type="NCBI Taxonomy" id="38727"/>
    <lineage>
        <taxon>Eukaryota</taxon>
        <taxon>Viridiplantae</taxon>
        <taxon>Streptophyta</taxon>
        <taxon>Embryophyta</taxon>
        <taxon>Tracheophyta</taxon>
        <taxon>Spermatophyta</taxon>
        <taxon>Magnoliopsida</taxon>
        <taxon>Liliopsida</taxon>
        <taxon>Poales</taxon>
        <taxon>Poaceae</taxon>
        <taxon>PACMAD clade</taxon>
        <taxon>Panicoideae</taxon>
        <taxon>Panicodae</taxon>
        <taxon>Paniceae</taxon>
        <taxon>Panicinae</taxon>
        <taxon>Panicum</taxon>
        <taxon>Panicum sect. Hiantes</taxon>
    </lineage>
</organism>
<comment type="caution">
    <text evidence="10">The sequence shown here is derived from an EMBL/GenBank/DDBJ whole genome shotgun (WGS) entry which is preliminary data.</text>
</comment>
<dbReference type="OrthoDB" id="1847170at2759"/>
<protein>
    <recommendedName>
        <fullName evidence="9">PGG domain-containing protein</fullName>
    </recommendedName>
</protein>
<dbReference type="PROSITE" id="PS50088">
    <property type="entry name" value="ANK_REPEAT"/>
    <property type="match status" value="3"/>
</dbReference>
<dbReference type="InterPro" id="IPR026961">
    <property type="entry name" value="PGG_dom"/>
</dbReference>
<evidence type="ECO:0000256" key="5">
    <source>
        <dbReference type="ARBA" id="ARBA00023043"/>
    </source>
</evidence>
<evidence type="ECO:0000256" key="3">
    <source>
        <dbReference type="ARBA" id="ARBA00022737"/>
    </source>
</evidence>
<feature type="transmembrane region" description="Helical" evidence="8">
    <location>
        <begin position="579"/>
        <end position="606"/>
    </location>
</feature>
<feature type="transmembrane region" description="Helical" evidence="8">
    <location>
        <begin position="618"/>
        <end position="645"/>
    </location>
</feature>
<feature type="repeat" description="ANK" evidence="7">
    <location>
        <begin position="212"/>
        <end position="236"/>
    </location>
</feature>
<dbReference type="Pfam" id="PF12796">
    <property type="entry name" value="Ank_2"/>
    <property type="match status" value="2"/>
</dbReference>
<keyword evidence="6 8" id="KW-0472">Membrane</keyword>
<feature type="domain" description="PGG" evidence="9">
    <location>
        <begin position="520"/>
        <end position="643"/>
    </location>
</feature>
<feature type="repeat" description="ANK" evidence="7">
    <location>
        <begin position="135"/>
        <end position="157"/>
    </location>
</feature>
<dbReference type="GO" id="GO:0005886">
    <property type="term" value="C:plasma membrane"/>
    <property type="evidence" value="ECO:0007669"/>
    <property type="project" value="TreeGrafter"/>
</dbReference>
<sequence length="728" mass="78392">MGSSGDGPVSSSSAAGGEWKLLLQLILGEEEGAAVAASLGRREVVCSPGEEPPSRHEIVINVPGDETCQVVVNVSPEGQATASSKQHDTGVVTEEPASVLHAVAAAGDRERHLRCASEIHGKAGHLLTTAAPRSKGDTPLHCAARAGNTRMVARLMELAGRGEQARGLARMRNARGETALHEAVRFAHLEMVGALTSEDGGGPELAQVDAHDGTSPLYLACSLGHSKIVRKLLEKGYKDPSCSGPHGQNALHAAVLQHDKDMTASLLHWKPELARQKDRQDGSTPLHFAASAPDISLQFSLFVFSASSLEYCSMGFYFLPPRCLTRIFEWAKLPLPQLLAADPTSAFQPDDHGCFPVHVAASADSMVPLIILLTRYPTCAGLRDPDGRTFLHIAVQKKRLNVVRFVCRWWGRPYSKSVVNVQDKNGDTALHMAVRDGELDMARWLIGNRHSQINLQNNAGRTPMDVANGGVKSGFYFGLTARRRILSMLNFADAVSGNRRRDRIPEYSLRLDEETESGKIKDFAQIVGIGSVLVATATFAAALTMPGGVWSPGDAADAGKKLAVAPPPLAGTPVLTGSYAFQGFVISNTLAFICSTLATFSLVYCGVAAVDIQKRIELVAFSLALLLCSARSFSAAFAFALYLLLANVEHGTAIASCVMTSLALLDGLWFLMASFNDMSAFLRRKTKATLFELGIGFLFNMVYLFWPYLVIAGFLSYEFVKRGAHAHH</sequence>
<dbReference type="Pfam" id="PF13857">
    <property type="entry name" value="Ank_5"/>
    <property type="match status" value="1"/>
</dbReference>
<evidence type="ECO:0000256" key="2">
    <source>
        <dbReference type="ARBA" id="ARBA00022692"/>
    </source>
</evidence>
<feature type="transmembrane region" description="Helical" evidence="8">
    <location>
        <begin position="651"/>
        <end position="672"/>
    </location>
</feature>
<dbReference type="PANTHER" id="PTHR24186">
    <property type="entry name" value="PROTEIN PHOSPHATASE 1 REGULATORY SUBUNIT"/>
    <property type="match status" value="1"/>
</dbReference>
<dbReference type="AlphaFoldDB" id="A0A8T0UC77"/>
<evidence type="ECO:0000256" key="7">
    <source>
        <dbReference type="PROSITE-ProRule" id="PRU00023"/>
    </source>
</evidence>
<dbReference type="Pfam" id="PF13962">
    <property type="entry name" value="PGG"/>
    <property type="match status" value="1"/>
</dbReference>
<keyword evidence="11" id="KW-1185">Reference proteome</keyword>
<dbReference type="Gene3D" id="1.25.40.20">
    <property type="entry name" value="Ankyrin repeat-containing domain"/>
    <property type="match status" value="1"/>
</dbReference>
<dbReference type="PANTHER" id="PTHR24186:SF50">
    <property type="entry name" value="ANKYRIN REPEAT-CONTAINING PROTEIN ITN1-LIKE ISOFORM X1"/>
    <property type="match status" value="1"/>
</dbReference>
<name>A0A8T0UC77_PANVG</name>
<keyword evidence="4 8" id="KW-1133">Transmembrane helix</keyword>
<feature type="transmembrane region" description="Helical" evidence="8">
    <location>
        <begin position="693"/>
        <end position="715"/>
    </location>
</feature>
<dbReference type="SUPFAM" id="SSF48403">
    <property type="entry name" value="Ankyrin repeat"/>
    <property type="match status" value="1"/>
</dbReference>
<evidence type="ECO:0000313" key="11">
    <source>
        <dbReference type="Proteomes" id="UP000823388"/>
    </source>
</evidence>
<dbReference type="PROSITE" id="PS50297">
    <property type="entry name" value="ANK_REP_REGION"/>
    <property type="match status" value="3"/>
</dbReference>
<evidence type="ECO:0000259" key="9">
    <source>
        <dbReference type="Pfam" id="PF13962"/>
    </source>
</evidence>
<proteinExistence type="predicted"/>
<evidence type="ECO:0000256" key="1">
    <source>
        <dbReference type="ARBA" id="ARBA00004141"/>
    </source>
</evidence>